<reference evidence="1 2" key="1">
    <citation type="submission" date="2018-11" db="EMBL/GenBank/DDBJ databases">
        <title>Arenibacter aquaticus sp.nov., a marine bacterium isolated from surface seawater in the South China Sea.</title>
        <authorList>
            <person name="Guo J."/>
            <person name="Sun J."/>
        </authorList>
    </citation>
    <scope>NUCLEOTIDE SEQUENCE [LARGE SCALE GENOMIC DNA]</scope>
    <source>
        <strain evidence="1 2">GUO666</strain>
    </source>
</reference>
<dbReference type="Proteomes" id="UP000267585">
    <property type="component" value="Unassembled WGS sequence"/>
</dbReference>
<evidence type="ECO:0000313" key="2">
    <source>
        <dbReference type="Proteomes" id="UP000267585"/>
    </source>
</evidence>
<comment type="caution">
    <text evidence="1">The sequence shown here is derived from an EMBL/GenBank/DDBJ whole genome shotgun (WGS) entry which is preliminary data.</text>
</comment>
<evidence type="ECO:0000313" key="1">
    <source>
        <dbReference type="EMBL" id="RTE55066.1"/>
    </source>
</evidence>
<protein>
    <submittedName>
        <fullName evidence="1">Uncharacterized protein</fullName>
    </submittedName>
</protein>
<dbReference type="AlphaFoldDB" id="A0A430K7L7"/>
<accession>A0A430K7L7</accession>
<dbReference type="OrthoDB" id="1165032at2"/>
<keyword evidence="2" id="KW-1185">Reference proteome</keyword>
<sequence length="142" mass="15941">MKYLIGLLIVLLVSNCNDSDVEDQPDCADIACTQEYRTITVNVKDREGNAVALDMFSVVILPNETDITADWSDNEIELMAKNGVYPLFSDKYSNTYRNRQIEINFKGYLDDKQVLDANYTVGADCCHVFLVDGETNLIVGDL</sequence>
<dbReference type="EMBL" id="RQPJ01000001">
    <property type="protein sequence ID" value="RTE55066.1"/>
    <property type="molecule type" value="Genomic_DNA"/>
</dbReference>
<dbReference type="RefSeq" id="WP_126160369.1">
    <property type="nucleotide sequence ID" value="NZ_RQPJ01000001.1"/>
</dbReference>
<proteinExistence type="predicted"/>
<organism evidence="1 2">
    <name type="scientific">Arenibacter aquaticus</name>
    <dbReference type="NCBI Taxonomy" id="2489054"/>
    <lineage>
        <taxon>Bacteria</taxon>
        <taxon>Pseudomonadati</taxon>
        <taxon>Bacteroidota</taxon>
        <taxon>Flavobacteriia</taxon>
        <taxon>Flavobacteriales</taxon>
        <taxon>Flavobacteriaceae</taxon>
        <taxon>Arenibacter</taxon>
    </lineage>
</organism>
<name>A0A430K7L7_9FLAO</name>
<gene>
    <name evidence="1" type="ORF">EHW67_00410</name>
</gene>